<name>A0A1M6P4L4_PARC5</name>
<dbReference type="SMART" id="SM00877">
    <property type="entry name" value="BMC"/>
    <property type="match status" value="1"/>
</dbReference>
<evidence type="ECO:0000256" key="2">
    <source>
        <dbReference type="ARBA" id="ARBA00024446"/>
    </source>
</evidence>
<proteinExistence type="predicted"/>
<dbReference type="GO" id="GO:0031469">
    <property type="term" value="C:bacterial microcompartment"/>
    <property type="evidence" value="ECO:0007669"/>
    <property type="project" value="UniProtKB-SubCell"/>
</dbReference>
<dbReference type="Pfam" id="PF00936">
    <property type="entry name" value="BMC"/>
    <property type="match status" value="1"/>
</dbReference>
<dbReference type="OrthoDB" id="9794459at2"/>
<dbReference type="Gene3D" id="3.30.70.1710">
    <property type="match status" value="1"/>
</dbReference>
<keyword evidence="2" id="KW-1283">Bacterial microcompartment</keyword>
<reference evidence="4 5" key="1">
    <citation type="submission" date="2016-11" db="EMBL/GenBank/DDBJ databases">
        <authorList>
            <person name="Jaros S."/>
            <person name="Januszkiewicz K."/>
            <person name="Wedrychowicz H."/>
        </authorList>
    </citation>
    <scope>NUCLEOTIDE SEQUENCE [LARGE SCALE GENOMIC DNA]</scope>
    <source>
        <strain evidence="4 5">DSM 15212</strain>
    </source>
</reference>
<dbReference type="InterPro" id="IPR000249">
    <property type="entry name" value="BMC_dom"/>
</dbReference>
<evidence type="ECO:0000313" key="4">
    <source>
        <dbReference type="EMBL" id="SHK02915.1"/>
    </source>
</evidence>
<keyword evidence="5" id="KW-1185">Reference proteome</keyword>
<comment type="subcellular location">
    <subcellularLocation>
        <location evidence="1">Bacterial microcompartment</location>
    </subcellularLocation>
</comment>
<dbReference type="InterPro" id="IPR037233">
    <property type="entry name" value="CcmK-like_sf"/>
</dbReference>
<dbReference type="Proteomes" id="UP000184465">
    <property type="component" value="Unassembled WGS sequence"/>
</dbReference>
<evidence type="ECO:0000259" key="3">
    <source>
        <dbReference type="SMART" id="SM00877"/>
    </source>
</evidence>
<protein>
    <submittedName>
        <fullName evidence="4">BMC domain-containing protein</fullName>
    </submittedName>
</protein>
<dbReference type="RefSeq" id="WP_073149465.1">
    <property type="nucleotide sequence ID" value="NZ_FRAG01000021.1"/>
</dbReference>
<dbReference type="AlphaFoldDB" id="A0A1M6P4L4"/>
<dbReference type="CDD" id="cd06169">
    <property type="entry name" value="BMC"/>
    <property type="match status" value="1"/>
</dbReference>
<organism evidence="4 5">
    <name type="scientific">Paramaledivibacter caminithermalis (strain DSM 15212 / CIP 107654 / DViRD3)</name>
    <name type="common">Clostridium caminithermale</name>
    <dbReference type="NCBI Taxonomy" id="1121301"/>
    <lineage>
        <taxon>Bacteria</taxon>
        <taxon>Bacillati</taxon>
        <taxon>Bacillota</taxon>
        <taxon>Clostridia</taxon>
        <taxon>Peptostreptococcales</taxon>
        <taxon>Caminicellaceae</taxon>
        <taxon>Paramaledivibacter</taxon>
    </lineage>
</organism>
<evidence type="ECO:0000313" key="5">
    <source>
        <dbReference type="Proteomes" id="UP000184465"/>
    </source>
</evidence>
<dbReference type="STRING" id="1121301.SAMN02745912_02017"/>
<accession>A0A1M6P4L4</accession>
<sequence length="93" mass="10443">MAIGVLEIQNLTNAYKAADIILKNSNSTLIHHKKSLGGRLITLVFDGGVSDLEEAFDVLRRYYKDTYVLKVAEVIANPAPELMYYFREGSFSD</sequence>
<evidence type="ECO:0000256" key="1">
    <source>
        <dbReference type="ARBA" id="ARBA00024322"/>
    </source>
</evidence>
<dbReference type="SUPFAM" id="SSF143414">
    <property type="entry name" value="CcmK-like"/>
    <property type="match status" value="1"/>
</dbReference>
<gene>
    <name evidence="4" type="ORF">SAMN02745912_02017</name>
</gene>
<feature type="domain" description="Bacterial microcompartment" evidence="3">
    <location>
        <begin position="1"/>
        <end position="78"/>
    </location>
</feature>
<dbReference type="EMBL" id="FRAG01000021">
    <property type="protein sequence ID" value="SHK02915.1"/>
    <property type="molecule type" value="Genomic_DNA"/>
</dbReference>